<accession>A0A1I8ABH4</accession>
<organism evidence="1 2">
    <name type="scientific">Steinernema glaseri</name>
    <dbReference type="NCBI Taxonomy" id="37863"/>
    <lineage>
        <taxon>Eukaryota</taxon>
        <taxon>Metazoa</taxon>
        <taxon>Ecdysozoa</taxon>
        <taxon>Nematoda</taxon>
        <taxon>Chromadorea</taxon>
        <taxon>Rhabditida</taxon>
        <taxon>Tylenchina</taxon>
        <taxon>Panagrolaimomorpha</taxon>
        <taxon>Strongyloidoidea</taxon>
        <taxon>Steinernematidae</taxon>
        <taxon>Steinernema</taxon>
    </lineage>
</organism>
<sequence>MKAVEQATEEASTKIEEVSTQFFIVHIALGLPNLVSLHVPIESSKGRSAMTDVDAFSFVEFGLMELSSNDGMSVTAMFFDLTIRKPVTQTKKYITSRKIQAKSTCTLATDHHDHDDLQRSTTAVHLQESRVKNKKEVSMDRRKLDYWFSKKMELNAMRTLADHEDCEGQ</sequence>
<proteinExistence type="predicted"/>
<evidence type="ECO:0000313" key="2">
    <source>
        <dbReference type="WBParaSite" id="L893_g4036.t1"/>
    </source>
</evidence>
<dbReference type="WBParaSite" id="L893_g4036.t1">
    <property type="protein sequence ID" value="L893_g4036.t1"/>
    <property type="gene ID" value="L893_g4036"/>
</dbReference>
<dbReference type="Proteomes" id="UP000095287">
    <property type="component" value="Unplaced"/>
</dbReference>
<dbReference type="AlphaFoldDB" id="A0A1I8ABH4"/>
<protein>
    <submittedName>
        <fullName evidence="2">Homeobox domain-containing protein</fullName>
    </submittedName>
</protein>
<keyword evidence="1" id="KW-1185">Reference proteome</keyword>
<reference evidence="2" key="1">
    <citation type="submission" date="2016-11" db="UniProtKB">
        <authorList>
            <consortium name="WormBaseParasite"/>
        </authorList>
    </citation>
    <scope>IDENTIFICATION</scope>
</reference>
<name>A0A1I8ABH4_9BILA</name>
<evidence type="ECO:0000313" key="1">
    <source>
        <dbReference type="Proteomes" id="UP000095287"/>
    </source>
</evidence>